<evidence type="ECO:0000313" key="2">
    <source>
        <dbReference type="Proteomes" id="UP000054560"/>
    </source>
</evidence>
<dbReference type="EMBL" id="KQ243464">
    <property type="protein sequence ID" value="KNC75703.1"/>
    <property type="molecule type" value="Genomic_DNA"/>
</dbReference>
<evidence type="ECO:0000313" key="1">
    <source>
        <dbReference type="EMBL" id="KNC75703.1"/>
    </source>
</evidence>
<gene>
    <name evidence="1" type="ORF">SARC_11777</name>
</gene>
<proteinExistence type="predicted"/>
<sequence>MPTDPSLMGEIGQSYNALVFTVTDETPRIKATGPPYLDPQLSMLEDRAALMLESKVGAVDMVALDLSKAITRHVQSSQKATADKCALMFRCPPGCPVWEGPFAVTAVNDYRRHTIRDDLVERNSRNIISTSSQVITRSPSSPRESLVNGSFASHLESSMSGHTRAQSLVSHQECTQRYITTDPLARAKKLGE</sequence>
<accession>A0A0L0FI48</accession>
<dbReference type="RefSeq" id="XP_014149605.1">
    <property type="nucleotide sequence ID" value="XM_014294130.1"/>
</dbReference>
<reference evidence="1 2" key="1">
    <citation type="submission" date="2011-02" db="EMBL/GenBank/DDBJ databases">
        <title>The Genome Sequence of Sphaeroforma arctica JP610.</title>
        <authorList>
            <consortium name="The Broad Institute Genome Sequencing Platform"/>
            <person name="Russ C."/>
            <person name="Cuomo C."/>
            <person name="Young S.K."/>
            <person name="Zeng Q."/>
            <person name="Gargeya S."/>
            <person name="Alvarado L."/>
            <person name="Berlin A."/>
            <person name="Chapman S.B."/>
            <person name="Chen Z."/>
            <person name="Freedman E."/>
            <person name="Gellesch M."/>
            <person name="Goldberg J."/>
            <person name="Griggs A."/>
            <person name="Gujja S."/>
            <person name="Heilman E."/>
            <person name="Heiman D."/>
            <person name="Howarth C."/>
            <person name="Mehta T."/>
            <person name="Neiman D."/>
            <person name="Pearson M."/>
            <person name="Roberts A."/>
            <person name="Saif S."/>
            <person name="Shea T."/>
            <person name="Shenoy N."/>
            <person name="Sisk P."/>
            <person name="Stolte C."/>
            <person name="Sykes S."/>
            <person name="White J."/>
            <person name="Yandava C."/>
            <person name="Burger G."/>
            <person name="Gray M.W."/>
            <person name="Holland P.W.H."/>
            <person name="King N."/>
            <person name="Lang F.B.F."/>
            <person name="Roger A.J."/>
            <person name="Ruiz-Trillo I."/>
            <person name="Haas B."/>
            <person name="Nusbaum C."/>
            <person name="Birren B."/>
        </authorList>
    </citation>
    <scope>NUCLEOTIDE SEQUENCE [LARGE SCALE GENOMIC DNA]</scope>
    <source>
        <strain evidence="1 2">JP610</strain>
    </source>
</reference>
<dbReference type="AlphaFoldDB" id="A0A0L0FI48"/>
<name>A0A0L0FI48_9EUKA</name>
<organism evidence="1 2">
    <name type="scientific">Sphaeroforma arctica JP610</name>
    <dbReference type="NCBI Taxonomy" id="667725"/>
    <lineage>
        <taxon>Eukaryota</taxon>
        <taxon>Ichthyosporea</taxon>
        <taxon>Ichthyophonida</taxon>
        <taxon>Sphaeroforma</taxon>
    </lineage>
</organism>
<dbReference type="GeneID" id="25912281"/>
<protein>
    <submittedName>
        <fullName evidence="1">Uncharacterized protein</fullName>
    </submittedName>
</protein>
<dbReference type="Proteomes" id="UP000054560">
    <property type="component" value="Unassembled WGS sequence"/>
</dbReference>
<keyword evidence="2" id="KW-1185">Reference proteome</keyword>